<keyword evidence="3" id="KW-0731">Sigma factor</keyword>
<feature type="domain" description="RNA polymerase sigma-70 region 2" evidence="6">
    <location>
        <begin position="22"/>
        <end position="90"/>
    </location>
</feature>
<dbReference type="SUPFAM" id="SSF88659">
    <property type="entry name" value="Sigma3 and sigma4 domains of RNA polymerase sigma factors"/>
    <property type="match status" value="1"/>
</dbReference>
<name>A0A7X3JYR2_9BACL</name>
<comment type="similarity">
    <text evidence="1">Belongs to the sigma-70 factor family. ECF subfamily.</text>
</comment>
<dbReference type="NCBIfam" id="TIGR02937">
    <property type="entry name" value="sigma70-ECF"/>
    <property type="match status" value="1"/>
</dbReference>
<keyword evidence="4" id="KW-0238">DNA-binding</keyword>
<dbReference type="InterPro" id="IPR013249">
    <property type="entry name" value="RNA_pol_sigma70_r4_t2"/>
</dbReference>
<evidence type="ECO:0000259" key="7">
    <source>
        <dbReference type="Pfam" id="PF08281"/>
    </source>
</evidence>
<evidence type="ECO:0000256" key="5">
    <source>
        <dbReference type="ARBA" id="ARBA00023163"/>
    </source>
</evidence>
<dbReference type="OrthoDB" id="9794508at2"/>
<dbReference type="InterPro" id="IPR013325">
    <property type="entry name" value="RNA_pol_sigma_r2"/>
</dbReference>
<dbReference type="EMBL" id="RHLK01000003">
    <property type="protein sequence ID" value="MVO99214.1"/>
    <property type="molecule type" value="Genomic_DNA"/>
</dbReference>
<protein>
    <submittedName>
        <fullName evidence="8">Sigma-70 family RNA polymerase sigma factor</fullName>
    </submittedName>
</protein>
<dbReference type="PANTHER" id="PTHR43133:SF8">
    <property type="entry name" value="RNA POLYMERASE SIGMA FACTOR HI_1459-RELATED"/>
    <property type="match status" value="1"/>
</dbReference>
<dbReference type="InterPro" id="IPR014284">
    <property type="entry name" value="RNA_pol_sigma-70_dom"/>
</dbReference>
<keyword evidence="9" id="KW-1185">Reference proteome</keyword>
<dbReference type="Gene3D" id="1.10.10.10">
    <property type="entry name" value="Winged helix-like DNA-binding domain superfamily/Winged helix DNA-binding domain"/>
    <property type="match status" value="1"/>
</dbReference>
<dbReference type="InterPro" id="IPR013324">
    <property type="entry name" value="RNA_pol_sigma_r3/r4-like"/>
</dbReference>
<evidence type="ECO:0000256" key="4">
    <source>
        <dbReference type="ARBA" id="ARBA00023125"/>
    </source>
</evidence>
<keyword evidence="2" id="KW-0805">Transcription regulation</keyword>
<dbReference type="RefSeq" id="WP_157334879.1">
    <property type="nucleotide sequence ID" value="NZ_RHLK01000003.1"/>
</dbReference>
<keyword evidence="5" id="KW-0804">Transcription</keyword>
<evidence type="ECO:0000313" key="8">
    <source>
        <dbReference type="EMBL" id="MVO99214.1"/>
    </source>
</evidence>
<reference evidence="8 9" key="1">
    <citation type="journal article" date="2019" name="Microorganisms">
        <title>Paenibacillus lutrae sp. nov., A Chitinolytic Species Isolated from A River Otter in Castril Natural Park, Granada, Spain.</title>
        <authorList>
            <person name="Rodriguez M."/>
            <person name="Reina J.C."/>
            <person name="Bejar V."/>
            <person name="Llamas I."/>
        </authorList>
    </citation>
    <scope>NUCLEOTIDE SEQUENCE [LARGE SCALE GENOMIC DNA]</scope>
    <source>
        <strain evidence="8 9">N10</strain>
    </source>
</reference>
<comment type="caution">
    <text evidence="8">The sequence shown here is derived from an EMBL/GenBank/DDBJ whole genome shotgun (WGS) entry which is preliminary data.</text>
</comment>
<dbReference type="Pfam" id="PF08281">
    <property type="entry name" value="Sigma70_r4_2"/>
    <property type="match status" value="1"/>
</dbReference>
<dbReference type="InterPro" id="IPR036388">
    <property type="entry name" value="WH-like_DNA-bd_sf"/>
</dbReference>
<organism evidence="8 9">
    <name type="scientific">Paenibacillus lutrae</name>
    <dbReference type="NCBI Taxonomy" id="2078573"/>
    <lineage>
        <taxon>Bacteria</taxon>
        <taxon>Bacillati</taxon>
        <taxon>Bacillota</taxon>
        <taxon>Bacilli</taxon>
        <taxon>Bacillales</taxon>
        <taxon>Paenibacillaceae</taxon>
        <taxon>Paenibacillus</taxon>
    </lineage>
</organism>
<evidence type="ECO:0000259" key="6">
    <source>
        <dbReference type="Pfam" id="PF04542"/>
    </source>
</evidence>
<dbReference type="Pfam" id="PF04542">
    <property type="entry name" value="Sigma70_r2"/>
    <property type="match status" value="1"/>
</dbReference>
<dbReference type="GO" id="GO:0016987">
    <property type="term" value="F:sigma factor activity"/>
    <property type="evidence" value="ECO:0007669"/>
    <property type="project" value="UniProtKB-KW"/>
</dbReference>
<evidence type="ECO:0000313" key="9">
    <source>
        <dbReference type="Proteomes" id="UP000490800"/>
    </source>
</evidence>
<dbReference type="SUPFAM" id="SSF88946">
    <property type="entry name" value="Sigma2 domain of RNA polymerase sigma factors"/>
    <property type="match status" value="1"/>
</dbReference>
<feature type="domain" description="RNA polymerase sigma factor 70 region 4 type 2" evidence="7">
    <location>
        <begin position="129"/>
        <end position="169"/>
    </location>
</feature>
<dbReference type="Proteomes" id="UP000490800">
    <property type="component" value="Unassembled WGS sequence"/>
</dbReference>
<dbReference type="PANTHER" id="PTHR43133">
    <property type="entry name" value="RNA POLYMERASE ECF-TYPE SIGMA FACTO"/>
    <property type="match status" value="1"/>
</dbReference>
<evidence type="ECO:0000256" key="1">
    <source>
        <dbReference type="ARBA" id="ARBA00010641"/>
    </source>
</evidence>
<proteinExistence type="inferred from homology"/>
<evidence type="ECO:0000256" key="3">
    <source>
        <dbReference type="ARBA" id="ARBA00023082"/>
    </source>
</evidence>
<dbReference type="AlphaFoldDB" id="A0A7X3JYR2"/>
<dbReference type="Gene3D" id="1.10.1740.10">
    <property type="match status" value="1"/>
</dbReference>
<dbReference type="InterPro" id="IPR039425">
    <property type="entry name" value="RNA_pol_sigma-70-like"/>
</dbReference>
<sequence length="182" mass="21238">MDELRLIKKIQRNGDRAAADELVQGYYDEIYGFVRKQVSNADIAIELTQEIFISMLRTIGFYDRKRGAGFRTWLYRIAANKVVDWFRSRAYRTMTRTISLDEVEPIDEADFIRQFEDRDFTEKICAFVGGLPPDTQKIFRLHIFGGYTFSEIAGIEGLPEGSVKSKYYRLINLIRKEFADYG</sequence>
<accession>A0A7X3JYR2</accession>
<gene>
    <name evidence="8" type="ORF">EDM21_06685</name>
</gene>
<dbReference type="InterPro" id="IPR007627">
    <property type="entry name" value="RNA_pol_sigma70_r2"/>
</dbReference>
<dbReference type="GO" id="GO:0006352">
    <property type="term" value="P:DNA-templated transcription initiation"/>
    <property type="evidence" value="ECO:0007669"/>
    <property type="project" value="InterPro"/>
</dbReference>
<dbReference type="GO" id="GO:0003677">
    <property type="term" value="F:DNA binding"/>
    <property type="evidence" value="ECO:0007669"/>
    <property type="project" value="UniProtKB-KW"/>
</dbReference>
<evidence type="ECO:0000256" key="2">
    <source>
        <dbReference type="ARBA" id="ARBA00023015"/>
    </source>
</evidence>